<proteinExistence type="predicted"/>
<sequence>MAEKNILVNRGIPPGTGTPINFQYFGMGWNNFGSTTGMGWGASAGLTSTISIDGAPASGGHAKAQVPFYLMQSALAESLGEGNGWLPYDAYTDLGMDFWGTVPIQLFEVRQEMAGQLDDKRNQQLNTLKSELNAAGVSYDSVDTINRSLKYVQEKLSQWENILAASIAKVLQYPAKDYLSRTISEIVADLKQINGYDAPAAIDKELAAFAGACEAANNLATRDALTGENANLVDSRSVLQAIDQAKKMAQLDAQQQAQELAQQPLFDMAYLSDKEGGMQTTAYVPMDHGVPADQSGVTLGAGVDLGGKTAASLLNDGVSQSLVSILSEYTGLRGQQALSKLQQKPLNISEVQAKELTYIYFGVISSAVETRFNNAVGAGKFRNVPFNTRTAIIDLSFQYGDNLEARAPKTWGMIVSGDWSGLIQELNNFGDAYPTRRKAEAKLIQGDIDRGLFK</sequence>
<evidence type="ECO:0000259" key="3">
    <source>
        <dbReference type="Pfam" id="PF16754"/>
    </source>
</evidence>
<dbReference type="InterPro" id="IPR031922">
    <property type="entry name" value="Pesticin_C"/>
</dbReference>
<evidence type="ECO:0000313" key="5">
    <source>
        <dbReference type="Proteomes" id="UP000285349"/>
    </source>
</evidence>
<evidence type="ECO:0000256" key="2">
    <source>
        <dbReference type="ARBA" id="ARBA00022638"/>
    </source>
</evidence>
<dbReference type="OrthoDB" id="8808411at2"/>
<evidence type="ECO:0000313" key="4">
    <source>
        <dbReference type="EMBL" id="RON38211.1"/>
    </source>
</evidence>
<keyword evidence="2" id="KW-0081">Bacteriolytic enzyme</keyword>
<dbReference type="Proteomes" id="UP000285349">
    <property type="component" value="Unassembled WGS sequence"/>
</dbReference>
<keyword evidence="1" id="KW-0929">Antimicrobial</keyword>
<dbReference type="InterPro" id="IPR023347">
    <property type="entry name" value="Lysozyme_dom_sf"/>
</dbReference>
<dbReference type="GO" id="GO:0003796">
    <property type="term" value="F:lysozyme activity"/>
    <property type="evidence" value="ECO:0007669"/>
    <property type="project" value="InterPro"/>
</dbReference>
<name>A0A423JKH5_9PSED</name>
<dbReference type="InterPro" id="IPR023346">
    <property type="entry name" value="Lysozyme-like_dom_sf"/>
</dbReference>
<protein>
    <recommendedName>
        <fullName evidence="3">Pesticin C-terminal domain-containing protein</fullName>
    </recommendedName>
</protein>
<evidence type="ECO:0000256" key="1">
    <source>
        <dbReference type="ARBA" id="ARBA00022529"/>
    </source>
</evidence>
<feature type="domain" description="Pesticin C-terminal" evidence="3">
    <location>
        <begin position="267"/>
        <end position="419"/>
    </location>
</feature>
<dbReference type="RefSeq" id="WP_123515950.1">
    <property type="nucleotide sequence ID" value="NZ_JBNDIR010000006.1"/>
</dbReference>
<dbReference type="AlphaFoldDB" id="A0A423JKH5"/>
<accession>A0A423JKH5</accession>
<dbReference type="Pfam" id="PF16754">
    <property type="entry name" value="Pesticin"/>
    <property type="match status" value="1"/>
</dbReference>
<dbReference type="SUPFAM" id="SSF53955">
    <property type="entry name" value="Lysozyme-like"/>
    <property type="match status" value="1"/>
</dbReference>
<dbReference type="CDD" id="cd16902">
    <property type="entry name" value="pesticin_lyz"/>
    <property type="match status" value="1"/>
</dbReference>
<dbReference type="EMBL" id="MOBQ01000057">
    <property type="protein sequence ID" value="RON38211.1"/>
    <property type="molecule type" value="Genomic_DNA"/>
</dbReference>
<reference evidence="4 5" key="1">
    <citation type="submission" date="2016-10" db="EMBL/GenBank/DDBJ databases">
        <title>Comparative genome analysis of multiple Pseudomonas spp. focuses on biocontrol and plant growth promoting traits.</title>
        <authorList>
            <person name="Tao X.-Y."/>
            <person name="Taylor C.G."/>
        </authorList>
    </citation>
    <scope>NUCLEOTIDE SEQUENCE [LARGE SCALE GENOMIC DNA]</scope>
    <source>
        <strain evidence="4 5">37A10</strain>
    </source>
</reference>
<dbReference type="GO" id="GO:0031640">
    <property type="term" value="P:killing of cells of another organism"/>
    <property type="evidence" value="ECO:0007669"/>
    <property type="project" value="UniProtKB-KW"/>
</dbReference>
<dbReference type="GO" id="GO:0042742">
    <property type="term" value="P:defense response to bacterium"/>
    <property type="evidence" value="ECO:0007669"/>
    <property type="project" value="UniProtKB-KW"/>
</dbReference>
<comment type="caution">
    <text evidence="4">The sequence shown here is derived from an EMBL/GenBank/DDBJ whole genome shotgun (WGS) entry which is preliminary data.</text>
</comment>
<gene>
    <name evidence="4" type="ORF">BK666_29955</name>
</gene>
<dbReference type="Gene3D" id="1.10.530.40">
    <property type="match status" value="1"/>
</dbReference>
<organism evidence="4 5">
    <name type="scientific">Pseudomonas frederiksbergensis</name>
    <dbReference type="NCBI Taxonomy" id="104087"/>
    <lineage>
        <taxon>Bacteria</taxon>
        <taxon>Pseudomonadati</taxon>
        <taxon>Pseudomonadota</taxon>
        <taxon>Gammaproteobacteria</taxon>
        <taxon>Pseudomonadales</taxon>
        <taxon>Pseudomonadaceae</taxon>
        <taxon>Pseudomonas</taxon>
    </lineage>
</organism>